<keyword evidence="2" id="KW-0489">Methyltransferase</keyword>
<gene>
    <name evidence="2" type="ORF">Q8A57_08205</name>
</gene>
<reference evidence="2" key="1">
    <citation type="journal article" date="2010" name="Int. J. Syst. Evol. Microbiol.">
        <title>Porticoccus litoralis gen. nov., sp. nov., a gammaproteobacterium isolated from the Yellow Sea.</title>
        <authorList>
            <person name="Oh H.M."/>
            <person name="Kim H."/>
            <person name="Kim K.M."/>
            <person name="Min G.S."/>
            <person name="Cho J.C."/>
        </authorList>
    </citation>
    <scope>NUCLEOTIDE SEQUENCE</scope>
    <source>
        <strain evidence="2">DSM 25064</strain>
    </source>
</reference>
<dbReference type="InterPro" id="IPR029063">
    <property type="entry name" value="SAM-dependent_MTases_sf"/>
</dbReference>
<evidence type="ECO:0000313" key="3">
    <source>
        <dbReference type="Proteomes" id="UP001178354"/>
    </source>
</evidence>
<dbReference type="PANTHER" id="PTHR34203">
    <property type="entry name" value="METHYLTRANSFERASE, FKBM FAMILY PROTEIN"/>
    <property type="match status" value="1"/>
</dbReference>
<dbReference type="AlphaFoldDB" id="A0AAW8B5D9"/>
<dbReference type="GO" id="GO:0032259">
    <property type="term" value="P:methylation"/>
    <property type="evidence" value="ECO:0007669"/>
    <property type="project" value="UniProtKB-KW"/>
</dbReference>
<dbReference type="Proteomes" id="UP001178354">
    <property type="component" value="Unassembled WGS sequence"/>
</dbReference>
<proteinExistence type="predicted"/>
<dbReference type="SUPFAM" id="SSF53335">
    <property type="entry name" value="S-adenosyl-L-methionine-dependent methyltransferases"/>
    <property type="match status" value="1"/>
</dbReference>
<keyword evidence="2" id="KW-0808">Transferase</keyword>
<dbReference type="EMBL" id="JAUUUU010000003">
    <property type="protein sequence ID" value="MDP1520947.1"/>
    <property type="molecule type" value="Genomic_DNA"/>
</dbReference>
<dbReference type="Pfam" id="PF05050">
    <property type="entry name" value="Methyltransf_21"/>
    <property type="match status" value="1"/>
</dbReference>
<sequence length="261" mass="30128">MSLLREVSKVLYKTGACRIFLIKKYGFKVRFFPTKISRRLWVDSFENRGVYQLADRFFLFYLKPAQVVVDVGANIGYYTLLSADKVGEMGAVYAFEAHPKSYKYLNKNVQLNNFRQVSTFATALGDYSGFVRFSDRSKDDMNEVTDAGGIEVPIDTLDHKLKDVSEIDLLKIDVEGYEKYVFLGAEKTLKKTKTIFFEAWDDHFSKYGYSFQDVFSILSPHGFSYFLNDKDGYKKIDENYVAERCVDIIATKAPDIFLNRN</sequence>
<reference evidence="2" key="2">
    <citation type="submission" date="2023-08" db="EMBL/GenBank/DDBJ databases">
        <authorList>
            <person name="Luo J."/>
        </authorList>
    </citation>
    <scope>NUCLEOTIDE SEQUENCE</scope>
    <source>
        <strain evidence="2">DSM 25064</strain>
    </source>
</reference>
<dbReference type="InterPro" id="IPR052514">
    <property type="entry name" value="SAM-dependent_MTase"/>
</dbReference>
<accession>A0AAW8B5D9</accession>
<name>A0AAW8B5D9_9GAMM</name>
<evidence type="ECO:0000259" key="1">
    <source>
        <dbReference type="Pfam" id="PF05050"/>
    </source>
</evidence>
<dbReference type="NCBIfam" id="TIGR01444">
    <property type="entry name" value="fkbM_fam"/>
    <property type="match status" value="1"/>
</dbReference>
<protein>
    <submittedName>
        <fullName evidence="2">FkbM family methyltransferase</fullName>
    </submittedName>
</protein>
<dbReference type="GO" id="GO:0008168">
    <property type="term" value="F:methyltransferase activity"/>
    <property type="evidence" value="ECO:0007669"/>
    <property type="project" value="UniProtKB-KW"/>
</dbReference>
<dbReference type="InterPro" id="IPR006342">
    <property type="entry name" value="FkbM_mtfrase"/>
</dbReference>
<organism evidence="2 3">
    <name type="scientific">Porticoccus litoralis</name>
    <dbReference type="NCBI Taxonomy" id="434086"/>
    <lineage>
        <taxon>Bacteria</taxon>
        <taxon>Pseudomonadati</taxon>
        <taxon>Pseudomonadota</taxon>
        <taxon>Gammaproteobacteria</taxon>
        <taxon>Cellvibrionales</taxon>
        <taxon>Porticoccaceae</taxon>
        <taxon>Porticoccus</taxon>
    </lineage>
</organism>
<dbReference type="RefSeq" id="WP_305170538.1">
    <property type="nucleotide sequence ID" value="NZ_JAUUUU010000003.1"/>
</dbReference>
<keyword evidence="3" id="KW-1185">Reference proteome</keyword>
<evidence type="ECO:0000313" key="2">
    <source>
        <dbReference type="EMBL" id="MDP1520947.1"/>
    </source>
</evidence>
<dbReference type="Gene3D" id="3.40.50.150">
    <property type="entry name" value="Vaccinia Virus protein VP39"/>
    <property type="match status" value="1"/>
</dbReference>
<feature type="domain" description="Methyltransferase FkbM" evidence="1">
    <location>
        <begin position="70"/>
        <end position="225"/>
    </location>
</feature>
<comment type="caution">
    <text evidence="2">The sequence shown here is derived from an EMBL/GenBank/DDBJ whole genome shotgun (WGS) entry which is preliminary data.</text>
</comment>
<dbReference type="PANTHER" id="PTHR34203:SF15">
    <property type="entry name" value="SLL1173 PROTEIN"/>
    <property type="match status" value="1"/>
</dbReference>